<dbReference type="RefSeq" id="XP_018494530.1">
    <property type="nucleotide sequence ID" value="XM_018639014.1"/>
</dbReference>
<dbReference type="PANTHER" id="PTHR47331">
    <property type="entry name" value="PHD-TYPE DOMAIN-CONTAINING PROTEIN"/>
    <property type="match status" value="1"/>
</dbReference>
<protein>
    <submittedName>
        <fullName evidence="3">Uncharacterized protein LOC108864079</fullName>
    </submittedName>
</protein>
<dbReference type="InterPro" id="IPR040676">
    <property type="entry name" value="DUF5641"/>
</dbReference>
<sequence>MGFTERLVGSVKSALKKVVGRAVLNMQEMSTVLCEVELMINRRPLCKVPEAEHIDILTPQHFLVIRTEDPTQDSMIPSNVRASDILKRWRHKKNIIEALWKRWEHEYLLLLRNFHETIPKTLETLKVGQIVIIKDVNTPKLSWKSARVEALNISRDQVVRSCKLRMGNGKLLQRPLSLIYPLEIE</sequence>
<accession>A0AAJ7P9Y2</accession>
<dbReference type="Proteomes" id="UP000694867">
    <property type="component" value="Unplaced"/>
</dbReference>
<dbReference type="Pfam" id="PF18701">
    <property type="entry name" value="DUF5641"/>
    <property type="match status" value="1"/>
</dbReference>
<keyword evidence="2" id="KW-1185">Reference proteome</keyword>
<organism evidence="2 3">
    <name type="scientific">Galendromus occidentalis</name>
    <name type="common">western predatory mite</name>
    <dbReference type="NCBI Taxonomy" id="34638"/>
    <lineage>
        <taxon>Eukaryota</taxon>
        <taxon>Metazoa</taxon>
        <taxon>Ecdysozoa</taxon>
        <taxon>Arthropoda</taxon>
        <taxon>Chelicerata</taxon>
        <taxon>Arachnida</taxon>
        <taxon>Acari</taxon>
        <taxon>Parasitiformes</taxon>
        <taxon>Mesostigmata</taxon>
        <taxon>Gamasina</taxon>
        <taxon>Phytoseioidea</taxon>
        <taxon>Phytoseiidae</taxon>
        <taxon>Typhlodrominae</taxon>
        <taxon>Galendromus</taxon>
    </lineage>
</organism>
<evidence type="ECO:0000313" key="3">
    <source>
        <dbReference type="RefSeq" id="XP_018494530.1"/>
    </source>
</evidence>
<dbReference type="AlphaFoldDB" id="A0AAJ7P9Y2"/>
<reference evidence="3" key="1">
    <citation type="submission" date="2025-08" db="UniProtKB">
        <authorList>
            <consortium name="RefSeq"/>
        </authorList>
    </citation>
    <scope>IDENTIFICATION</scope>
</reference>
<proteinExistence type="predicted"/>
<evidence type="ECO:0000259" key="1">
    <source>
        <dbReference type="Pfam" id="PF18701"/>
    </source>
</evidence>
<dbReference type="KEGG" id="goe:108864079"/>
<evidence type="ECO:0000313" key="2">
    <source>
        <dbReference type="Proteomes" id="UP000694867"/>
    </source>
</evidence>
<feature type="domain" description="DUF5641" evidence="1">
    <location>
        <begin position="87"/>
        <end position="180"/>
    </location>
</feature>
<name>A0AAJ7P9Y2_9ACAR</name>
<dbReference type="GeneID" id="108864079"/>
<gene>
    <name evidence="3" type="primary">LOC108864079</name>
</gene>